<dbReference type="PROSITE" id="PS50887">
    <property type="entry name" value="GGDEF"/>
    <property type="match status" value="1"/>
</dbReference>
<accession>A0A7X5RLA3</accession>
<dbReference type="GO" id="GO:0052621">
    <property type="term" value="F:diguanylate cyclase activity"/>
    <property type="evidence" value="ECO:0007669"/>
    <property type="project" value="UniProtKB-EC"/>
</dbReference>
<evidence type="ECO:0000256" key="1">
    <source>
        <dbReference type="ARBA" id="ARBA00001946"/>
    </source>
</evidence>
<dbReference type="NCBIfam" id="TIGR00254">
    <property type="entry name" value="GGDEF"/>
    <property type="match status" value="1"/>
</dbReference>
<protein>
    <recommendedName>
        <fullName evidence="2">diguanylate cyclase</fullName>
        <ecNumber evidence="2">2.7.7.65</ecNumber>
    </recommendedName>
</protein>
<dbReference type="GO" id="GO:0005886">
    <property type="term" value="C:plasma membrane"/>
    <property type="evidence" value="ECO:0007669"/>
    <property type="project" value="TreeGrafter"/>
</dbReference>
<comment type="caution">
    <text evidence="5">The sequence shown here is derived from an EMBL/GenBank/DDBJ whole genome shotgun (WGS) entry which is preliminary data.</text>
</comment>
<name>A0A7X5RLA3_9ALTE</name>
<dbReference type="CDD" id="cd01949">
    <property type="entry name" value="GGDEF"/>
    <property type="match status" value="1"/>
</dbReference>
<dbReference type="InterPro" id="IPR043128">
    <property type="entry name" value="Rev_trsase/Diguanyl_cyclase"/>
</dbReference>
<dbReference type="Gene3D" id="3.30.70.270">
    <property type="match status" value="1"/>
</dbReference>
<evidence type="ECO:0000313" key="5">
    <source>
        <dbReference type="EMBL" id="NDV91484.1"/>
    </source>
</evidence>
<dbReference type="InterPro" id="IPR050469">
    <property type="entry name" value="Diguanylate_Cyclase"/>
</dbReference>
<organism evidence="5 6">
    <name type="scientific">Alteromonas profundi</name>
    <dbReference type="NCBI Taxonomy" id="2696062"/>
    <lineage>
        <taxon>Bacteria</taxon>
        <taxon>Pseudomonadati</taxon>
        <taxon>Pseudomonadota</taxon>
        <taxon>Gammaproteobacteria</taxon>
        <taxon>Alteromonadales</taxon>
        <taxon>Alteromonadaceae</taxon>
        <taxon>Alteromonas/Salinimonas group</taxon>
        <taxon>Alteromonas</taxon>
    </lineage>
</organism>
<dbReference type="InterPro" id="IPR000160">
    <property type="entry name" value="GGDEF_dom"/>
</dbReference>
<dbReference type="Proteomes" id="UP000470213">
    <property type="component" value="Unassembled WGS sequence"/>
</dbReference>
<dbReference type="AlphaFoldDB" id="A0A7X5RLA3"/>
<dbReference type="EC" id="2.7.7.65" evidence="2"/>
<dbReference type="Pfam" id="PF00990">
    <property type="entry name" value="GGDEF"/>
    <property type="match status" value="1"/>
</dbReference>
<dbReference type="FunFam" id="3.30.70.270:FF:000001">
    <property type="entry name" value="Diguanylate cyclase domain protein"/>
    <property type="match status" value="1"/>
</dbReference>
<evidence type="ECO:0000256" key="2">
    <source>
        <dbReference type="ARBA" id="ARBA00012528"/>
    </source>
</evidence>
<comment type="cofactor">
    <cofactor evidence="1">
        <name>Mg(2+)</name>
        <dbReference type="ChEBI" id="CHEBI:18420"/>
    </cofactor>
</comment>
<evidence type="ECO:0000256" key="3">
    <source>
        <dbReference type="ARBA" id="ARBA00034247"/>
    </source>
</evidence>
<dbReference type="GO" id="GO:1902201">
    <property type="term" value="P:negative regulation of bacterial-type flagellum-dependent cell motility"/>
    <property type="evidence" value="ECO:0007669"/>
    <property type="project" value="TreeGrafter"/>
</dbReference>
<sequence length="321" mass="36353">MENPASPHSIPAELIDAIDVGIVVLDKHFRVEVWNKFMENHASIAPKAIIGDLIFNHFPEIDEGWMRVKSGPVFNLRSPVFIIWEQRQYLFKFGANRPVTCDATDMYQNVTMVPLVNDDGAVERFCIMVYDVTDQALSKRGMARLNDELKTASRVDGLTGLFNRRYWQERFEQAFKLAKRQDTPSTAMMVDIDHFKKVNDTYGHQAGDKVIQALAALIKRCVRETDLAGRYGGEEFAIILTDSPVSCATTVAQRIRRLAEATPVEHEGQTIRFTISLGLAEFSHDAKSPLAWLEQADKALYDSKQGGRNRYSIYTSSENEE</sequence>
<proteinExistence type="predicted"/>
<reference evidence="5 6" key="1">
    <citation type="submission" date="2020-01" db="EMBL/GenBank/DDBJ databases">
        <authorList>
            <person name="Chen J."/>
            <person name="Zhu S."/>
            <person name="Yang J."/>
        </authorList>
    </citation>
    <scope>NUCLEOTIDE SEQUENCE [LARGE SCALE GENOMIC DNA]</scope>
    <source>
        <strain evidence="5 6">345S023</strain>
    </source>
</reference>
<keyword evidence="6" id="KW-1185">Reference proteome</keyword>
<dbReference type="SMART" id="SM00267">
    <property type="entry name" value="GGDEF"/>
    <property type="match status" value="1"/>
</dbReference>
<dbReference type="SUPFAM" id="SSF55073">
    <property type="entry name" value="Nucleotide cyclase"/>
    <property type="match status" value="1"/>
</dbReference>
<dbReference type="Gene3D" id="3.30.450.20">
    <property type="entry name" value="PAS domain"/>
    <property type="match status" value="1"/>
</dbReference>
<dbReference type="InterPro" id="IPR029787">
    <property type="entry name" value="Nucleotide_cyclase"/>
</dbReference>
<evidence type="ECO:0000259" key="4">
    <source>
        <dbReference type="PROSITE" id="PS50887"/>
    </source>
</evidence>
<dbReference type="PANTHER" id="PTHR45138">
    <property type="entry name" value="REGULATORY COMPONENTS OF SENSORY TRANSDUCTION SYSTEM"/>
    <property type="match status" value="1"/>
</dbReference>
<feature type="domain" description="GGDEF" evidence="4">
    <location>
        <begin position="183"/>
        <end position="316"/>
    </location>
</feature>
<dbReference type="GO" id="GO:0043709">
    <property type="term" value="P:cell adhesion involved in single-species biofilm formation"/>
    <property type="evidence" value="ECO:0007669"/>
    <property type="project" value="TreeGrafter"/>
</dbReference>
<dbReference type="PANTHER" id="PTHR45138:SF9">
    <property type="entry name" value="DIGUANYLATE CYCLASE DGCM-RELATED"/>
    <property type="match status" value="1"/>
</dbReference>
<gene>
    <name evidence="5" type="ORF">GTH32_09850</name>
</gene>
<dbReference type="SUPFAM" id="SSF55785">
    <property type="entry name" value="PYP-like sensor domain (PAS domain)"/>
    <property type="match status" value="1"/>
</dbReference>
<dbReference type="RefSeq" id="WP_163085239.1">
    <property type="nucleotide sequence ID" value="NZ_JAAAWN010000011.1"/>
</dbReference>
<dbReference type="InterPro" id="IPR035965">
    <property type="entry name" value="PAS-like_dom_sf"/>
</dbReference>
<comment type="catalytic activity">
    <reaction evidence="3">
        <text>2 GTP = 3',3'-c-di-GMP + 2 diphosphate</text>
        <dbReference type="Rhea" id="RHEA:24898"/>
        <dbReference type="ChEBI" id="CHEBI:33019"/>
        <dbReference type="ChEBI" id="CHEBI:37565"/>
        <dbReference type="ChEBI" id="CHEBI:58805"/>
        <dbReference type="EC" id="2.7.7.65"/>
    </reaction>
</comment>
<evidence type="ECO:0000313" key="6">
    <source>
        <dbReference type="Proteomes" id="UP000470213"/>
    </source>
</evidence>
<dbReference type="EMBL" id="JAAAWN010000011">
    <property type="protein sequence ID" value="NDV91484.1"/>
    <property type="molecule type" value="Genomic_DNA"/>
</dbReference>